<dbReference type="Proteomes" id="UP000518288">
    <property type="component" value="Unassembled WGS sequence"/>
</dbReference>
<reference evidence="2 3" key="1">
    <citation type="submission" date="2020-07" db="EMBL/GenBank/DDBJ databases">
        <title>Genomic Encyclopedia of Archaeal and Bacterial Type Strains, Phase II (KMG-II): from individual species to whole genera.</title>
        <authorList>
            <person name="Goeker M."/>
        </authorList>
    </citation>
    <scope>NUCLEOTIDE SEQUENCE [LARGE SCALE GENOMIC DNA]</scope>
    <source>
        <strain evidence="2 3">DSM 21226</strain>
    </source>
</reference>
<evidence type="ECO:0000313" key="2">
    <source>
        <dbReference type="EMBL" id="NYG31425.1"/>
    </source>
</evidence>
<dbReference type="InterPro" id="IPR021457">
    <property type="entry name" value="DUF3108"/>
</dbReference>
<dbReference type="EMBL" id="JACCFH010000001">
    <property type="protein sequence ID" value="NYG31425.1"/>
    <property type="molecule type" value="Genomic_DNA"/>
</dbReference>
<dbReference type="Pfam" id="PF11306">
    <property type="entry name" value="DUF3108"/>
    <property type="match status" value="1"/>
</dbReference>
<dbReference type="AlphaFoldDB" id="A0A7Y9UI77"/>
<keyword evidence="3" id="KW-1185">Reference proteome</keyword>
<protein>
    <recommendedName>
        <fullName evidence="4">DUF3108 domain-containing protein</fullName>
    </recommendedName>
</protein>
<accession>A0A7Y9UI77</accession>
<sequence>MSAARPRPRTAPAVHPAQCRGGVRPVLGLALAAVLGGHLWVIDAWSLPVATDGAARPLTTRITALPAPEVPRPVASPEPAPAPVPVLQHATPPARLRPKPMPPAVAIPSAPPTASEPPADPVETRAEPVAADPAPHLLALATPGTGATRPAPAAVASTALTAPPSVRLHYRMKKGPLSGSGQIDWLRDGSTYRMRLEARVPVFGQIFLETSEGRIDASGLAPLRHTERRLKRSERAVSFVRDQGAPRILFSAREGDEPLRPGAQDRLSWIAQLATRMASPPGGDWRPGSSLAMDVASTGGDVQRWVFTIEGREAGGLWHLRREPDSLRDTRAEVWIDARQQHWPVRIQLTEPSGEPLELTLDGLQPA</sequence>
<evidence type="ECO:0000313" key="3">
    <source>
        <dbReference type="Proteomes" id="UP000518288"/>
    </source>
</evidence>
<proteinExistence type="predicted"/>
<evidence type="ECO:0000256" key="1">
    <source>
        <dbReference type="SAM" id="MobiDB-lite"/>
    </source>
</evidence>
<feature type="region of interest" description="Disordered" evidence="1">
    <location>
        <begin position="107"/>
        <end position="126"/>
    </location>
</feature>
<organism evidence="2 3">
    <name type="scientific">Sphaerotilus montanus</name>
    <dbReference type="NCBI Taxonomy" id="522889"/>
    <lineage>
        <taxon>Bacteria</taxon>
        <taxon>Pseudomonadati</taxon>
        <taxon>Pseudomonadota</taxon>
        <taxon>Betaproteobacteria</taxon>
        <taxon>Burkholderiales</taxon>
        <taxon>Sphaerotilaceae</taxon>
        <taxon>Sphaerotilus</taxon>
    </lineage>
</organism>
<gene>
    <name evidence="2" type="ORF">BDD16_000411</name>
</gene>
<name>A0A7Y9UI77_9BURK</name>
<feature type="compositionally biased region" description="Pro residues" evidence="1">
    <location>
        <begin position="107"/>
        <end position="120"/>
    </location>
</feature>
<comment type="caution">
    <text evidence="2">The sequence shown here is derived from an EMBL/GenBank/DDBJ whole genome shotgun (WGS) entry which is preliminary data.</text>
</comment>
<dbReference type="RefSeq" id="WP_179632420.1">
    <property type="nucleotide sequence ID" value="NZ_JACCFH010000001.1"/>
</dbReference>
<evidence type="ECO:0008006" key="4">
    <source>
        <dbReference type="Google" id="ProtNLM"/>
    </source>
</evidence>